<dbReference type="Pfam" id="PF00582">
    <property type="entry name" value="Usp"/>
    <property type="match status" value="1"/>
</dbReference>
<accession>A0A2U1K148</accession>
<proteinExistence type="inferred from homology"/>
<comment type="caution">
    <text evidence="4">The sequence shown here is derived from an EMBL/GenBank/DDBJ whole genome shotgun (WGS) entry which is preliminary data.</text>
</comment>
<dbReference type="InterPro" id="IPR014729">
    <property type="entry name" value="Rossmann-like_a/b/a_fold"/>
</dbReference>
<dbReference type="Proteomes" id="UP000245998">
    <property type="component" value="Unassembled WGS sequence"/>
</dbReference>
<evidence type="ECO:0000256" key="1">
    <source>
        <dbReference type="ARBA" id="ARBA00008791"/>
    </source>
</evidence>
<dbReference type="InterPro" id="IPR006015">
    <property type="entry name" value="Universal_stress_UspA"/>
</dbReference>
<feature type="domain" description="UspA" evidence="3">
    <location>
        <begin position="5"/>
        <end position="146"/>
    </location>
</feature>
<evidence type="ECO:0000313" key="4">
    <source>
        <dbReference type="EMBL" id="PWA11132.1"/>
    </source>
</evidence>
<keyword evidence="2" id="KW-0963">Cytoplasm</keyword>
<protein>
    <recommendedName>
        <fullName evidence="2">Universal stress protein</fullName>
    </recommendedName>
</protein>
<keyword evidence="5" id="KW-1185">Reference proteome</keyword>
<dbReference type="SUPFAM" id="SSF52402">
    <property type="entry name" value="Adenine nucleotide alpha hydrolases-like"/>
    <property type="match status" value="1"/>
</dbReference>
<comment type="subcellular location">
    <subcellularLocation>
        <location evidence="2">Cytoplasm</location>
    </subcellularLocation>
</comment>
<dbReference type="InterPro" id="IPR006016">
    <property type="entry name" value="UspA"/>
</dbReference>
<dbReference type="PIRSF" id="PIRSF006276">
    <property type="entry name" value="UspA"/>
    <property type="match status" value="1"/>
</dbReference>
<evidence type="ECO:0000259" key="3">
    <source>
        <dbReference type="Pfam" id="PF00582"/>
    </source>
</evidence>
<sequence>MMAIYRNVMVAVDGSKEADGAFSRALKIAAADGAKLHIAHVVDTRSLTPMDQYAPYNISITDAESYGGKLLDEYVEKAKMQGYENVEAVLQSGSPKRDLPITLADKYNTDLIVCGATGLNAVERFLIGSVSEQIVRNAHCDVLVVRDKEISRES</sequence>
<dbReference type="EMBL" id="QCZG01000018">
    <property type="protein sequence ID" value="PWA11132.1"/>
    <property type="molecule type" value="Genomic_DNA"/>
</dbReference>
<evidence type="ECO:0000313" key="5">
    <source>
        <dbReference type="Proteomes" id="UP000245998"/>
    </source>
</evidence>
<reference evidence="4 5" key="1">
    <citation type="submission" date="2018-04" db="EMBL/GenBank/DDBJ databases">
        <title>Camelliibacillus theae gen. nov., sp. nov., isolated from Pu'er tea.</title>
        <authorList>
            <person name="Niu L."/>
        </authorList>
    </citation>
    <scope>NUCLEOTIDE SEQUENCE [LARGE SCALE GENOMIC DNA]</scope>
    <source>
        <strain evidence="4 5">T8</strain>
    </source>
</reference>
<name>A0A2U1K148_9BACI</name>
<dbReference type="CDD" id="cd00293">
    <property type="entry name" value="USP-like"/>
    <property type="match status" value="1"/>
</dbReference>
<dbReference type="OrthoDB" id="9789668at2"/>
<organism evidence="4 5">
    <name type="scientific">Pueribacillus theae</name>
    <dbReference type="NCBI Taxonomy" id="2171751"/>
    <lineage>
        <taxon>Bacteria</taxon>
        <taxon>Bacillati</taxon>
        <taxon>Bacillota</taxon>
        <taxon>Bacilli</taxon>
        <taxon>Bacillales</taxon>
        <taxon>Bacillaceae</taxon>
        <taxon>Pueribacillus</taxon>
    </lineage>
</organism>
<dbReference type="PANTHER" id="PTHR46268">
    <property type="entry name" value="STRESS RESPONSE PROTEIN NHAX"/>
    <property type="match status" value="1"/>
</dbReference>
<dbReference type="PANTHER" id="PTHR46268:SF6">
    <property type="entry name" value="UNIVERSAL STRESS PROTEIN UP12"/>
    <property type="match status" value="1"/>
</dbReference>
<dbReference type="GO" id="GO:0005737">
    <property type="term" value="C:cytoplasm"/>
    <property type="evidence" value="ECO:0007669"/>
    <property type="project" value="UniProtKB-SubCell"/>
</dbReference>
<dbReference type="PRINTS" id="PR01438">
    <property type="entry name" value="UNVRSLSTRESS"/>
</dbReference>
<comment type="similarity">
    <text evidence="1 2">Belongs to the universal stress protein A family.</text>
</comment>
<gene>
    <name evidence="4" type="ORF">DCC39_09845</name>
</gene>
<dbReference type="AlphaFoldDB" id="A0A2U1K148"/>
<evidence type="ECO:0000256" key="2">
    <source>
        <dbReference type="PIRNR" id="PIRNR006276"/>
    </source>
</evidence>
<dbReference type="Gene3D" id="3.40.50.620">
    <property type="entry name" value="HUPs"/>
    <property type="match status" value="1"/>
</dbReference>